<dbReference type="InterPro" id="IPR008183">
    <property type="entry name" value="Aldose_1/G6P_1-epimerase"/>
</dbReference>
<dbReference type="InterPro" id="IPR011013">
    <property type="entry name" value="Gal_mutarotase_sf_dom"/>
</dbReference>
<organism evidence="4 5">
    <name type="scientific">Flavobacterium silvisoli</name>
    <dbReference type="NCBI Taxonomy" id="2529433"/>
    <lineage>
        <taxon>Bacteria</taxon>
        <taxon>Pseudomonadati</taxon>
        <taxon>Bacteroidota</taxon>
        <taxon>Flavobacteriia</taxon>
        <taxon>Flavobacteriales</taxon>
        <taxon>Flavobacteriaceae</taxon>
        <taxon>Flavobacterium</taxon>
    </lineage>
</organism>
<evidence type="ECO:0000256" key="1">
    <source>
        <dbReference type="ARBA" id="ARBA00001913"/>
    </source>
</evidence>
<reference evidence="4 5" key="1">
    <citation type="submission" date="2019-02" db="EMBL/GenBank/DDBJ databases">
        <title>Flavobacterium sp. RD-2-33 isolated from forest soil.</title>
        <authorList>
            <person name="Chaudhary D.K."/>
        </authorList>
    </citation>
    <scope>NUCLEOTIDE SEQUENCE [LARGE SCALE GENOMIC DNA]</scope>
    <source>
        <strain evidence="4 5">RD-2-33</strain>
    </source>
</reference>
<dbReference type="AlphaFoldDB" id="A0A4Q9YSK3"/>
<sequence length="284" mass="32893">MTTTISNSTLKATINNKGAELQSLQNINSEREYIWEGNPDYWGKHAPILFPIVGTLKNNSYTYNGKKYELPRHGFARDKDFKLIFVTSDKVVFSLQFDANTKLIYPFDFELQLTYELINCELQITYKVINHSITVMPYSIGGHPAFALNQSFETYHLRFESDERLMSYTLENNLLSENVKEIQLQDHLLPLTYSLFEQDALIFKKLHSKQIQIIENKIPILNFKFNDFPNLGIWTPPQAPFICLEPWAGYSDVVTSTGIITEKEGIQLLESNSEKEYHFSIEIL</sequence>
<comment type="caution">
    <text evidence="4">The sequence shown here is derived from an EMBL/GenBank/DDBJ whole genome shotgun (WGS) entry which is preliminary data.</text>
</comment>
<keyword evidence="3" id="KW-0106">Calcium</keyword>
<evidence type="ECO:0000256" key="2">
    <source>
        <dbReference type="ARBA" id="ARBA00011245"/>
    </source>
</evidence>
<name>A0A4Q9YSK3_9FLAO</name>
<dbReference type="EMBL" id="SJPE01000013">
    <property type="protein sequence ID" value="TBX66584.1"/>
    <property type="molecule type" value="Genomic_DNA"/>
</dbReference>
<comment type="subunit">
    <text evidence="2">Monomer.</text>
</comment>
<accession>A0A4Q9YSK3</accession>
<gene>
    <name evidence="4" type="ORF">EZL74_10400</name>
</gene>
<proteinExistence type="predicted"/>
<dbReference type="CDD" id="cd09024">
    <property type="entry name" value="Aldose_epim_lacX"/>
    <property type="match status" value="1"/>
</dbReference>
<dbReference type="Pfam" id="PF01263">
    <property type="entry name" value="Aldose_epim"/>
    <property type="match status" value="1"/>
</dbReference>
<dbReference type="InterPro" id="IPR037481">
    <property type="entry name" value="LacX"/>
</dbReference>
<evidence type="ECO:0000313" key="5">
    <source>
        <dbReference type="Proteomes" id="UP000293300"/>
    </source>
</evidence>
<dbReference type="OrthoDB" id="9795355at2"/>
<evidence type="ECO:0000313" key="4">
    <source>
        <dbReference type="EMBL" id="TBX66584.1"/>
    </source>
</evidence>
<dbReference type="GO" id="GO:0016853">
    <property type="term" value="F:isomerase activity"/>
    <property type="evidence" value="ECO:0007669"/>
    <property type="project" value="InterPro"/>
</dbReference>
<dbReference type="InterPro" id="IPR014718">
    <property type="entry name" value="GH-type_carb-bd"/>
</dbReference>
<keyword evidence="5" id="KW-1185">Reference proteome</keyword>
<dbReference type="GO" id="GO:0030246">
    <property type="term" value="F:carbohydrate binding"/>
    <property type="evidence" value="ECO:0007669"/>
    <property type="project" value="InterPro"/>
</dbReference>
<dbReference type="GO" id="GO:0005975">
    <property type="term" value="P:carbohydrate metabolic process"/>
    <property type="evidence" value="ECO:0007669"/>
    <property type="project" value="InterPro"/>
</dbReference>
<dbReference type="SUPFAM" id="SSF74650">
    <property type="entry name" value="Galactose mutarotase-like"/>
    <property type="match status" value="1"/>
</dbReference>
<evidence type="ECO:0000256" key="3">
    <source>
        <dbReference type="ARBA" id="ARBA00022837"/>
    </source>
</evidence>
<dbReference type="Proteomes" id="UP000293300">
    <property type="component" value="Unassembled WGS sequence"/>
</dbReference>
<dbReference type="RefSeq" id="WP_131476549.1">
    <property type="nucleotide sequence ID" value="NZ_SJPE01000013.1"/>
</dbReference>
<protein>
    <submittedName>
        <fullName evidence="4">Aldose 1-epimerase family protein</fullName>
    </submittedName>
</protein>
<dbReference type="Gene3D" id="2.70.98.10">
    <property type="match status" value="1"/>
</dbReference>
<comment type="cofactor">
    <cofactor evidence="1">
        <name>Ca(2+)</name>
        <dbReference type="ChEBI" id="CHEBI:29108"/>
    </cofactor>
</comment>